<evidence type="ECO:0000313" key="3">
    <source>
        <dbReference type="Proteomes" id="UP000675968"/>
    </source>
</evidence>
<dbReference type="Proteomes" id="UP000675968">
    <property type="component" value="Unassembled WGS sequence"/>
</dbReference>
<dbReference type="EMBL" id="JAGVWC010000008">
    <property type="protein sequence ID" value="MBS3061181.1"/>
    <property type="molecule type" value="Genomic_DNA"/>
</dbReference>
<feature type="transmembrane region" description="Helical" evidence="1">
    <location>
        <begin position="58"/>
        <end position="82"/>
    </location>
</feature>
<organism evidence="2 3">
    <name type="scientific">Candidatus Iainarchaeum sp</name>
    <dbReference type="NCBI Taxonomy" id="3101447"/>
    <lineage>
        <taxon>Archaea</taxon>
        <taxon>Candidatus Iainarchaeota</taxon>
        <taxon>Candidatus Iainarchaeia</taxon>
        <taxon>Candidatus Iainarchaeales</taxon>
        <taxon>Candidatus Iainarchaeaceae</taxon>
        <taxon>Candidatus Iainarchaeum</taxon>
    </lineage>
</organism>
<feature type="transmembrane region" description="Helical" evidence="1">
    <location>
        <begin position="14"/>
        <end position="38"/>
    </location>
</feature>
<proteinExistence type="predicted"/>
<evidence type="ECO:0000313" key="2">
    <source>
        <dbReference type="EMBL" id="MBS3061181.1"/>
    </source>
</evidence>
<sequence length="247" mass="27767">MVLVRSIQAYFENIVTSIIFVLMGVFGFFFILLSDFYLSSGNVFLEYGFWNSPLLDVVVSLALIFISLAFFCVFCAAVIFAVRADLTKVKFLHYVTEKLPRFSMELFEFYFLLFVAELVIGSVLLSLGVPNVVVALVLLVLNAVLVFVPQSIVVDELSWVDAVGFNLNFVATNPGTTLWVWLAGIIMVGALPFIELFFDRFDFAGRFVSLFVALLIVVPLYETMKTVAFMTKFGLVKESMNARKDAR</sequence>
<accession>A0A8T4L328</accession>
<keyword evidence="1" id="KW-0812">Transmembrane</keyword>
<keyword evidence="1" id="KW-0472">Membrane</keyword>
<evidence type="ECO:0000256" key="1">
    <source>
        <dbReference type="SAM" id="Phobius"/>
    </source>
</evidence>
<dbReference type="AlphaFoldDB" id="A0A8T4L328"/>
<reference evidence="2" key="2">
    <citation type="submission" date="2021-05" db="EMBL/GenBank/DDBJ databases">
        <title>Protein family content uncovers lineage relationships and bacterial pathway maintenance mechanisms in DPANN archaea.</title>
        <authorList>
            <person name="Castelle C.J."/>
            <person name="Meheust R."/>
            <person name="Jaffe A.L."/>
            <person name="Seitz K."/>
            <person name="Gong X."/>
            <person name="Baker B.J."/>
            <person name="Banfield J.F."/>
        </authorList>
    </citation>
    <scope>NUCLEOTIDE SEQUENCE</scope>
    <source>
        <strain evidence="2">RIFCSPLOWO2_01_FULL_AR10_48_17</strain>
    </source>
</reference>
<gene>
    <name evidence="2" type="ORF">J4215_01200</name>
</gene>
<protein>
    <submittedName>
        <fullName evidence="2">Uncharacterized protein</fullName>
    </submittedName>
</protein>
<feature type="transmembrane region" description="Helical" evidence="1">
    <location>
        <begin position="203"/>
        <end position="221"/>
    </location>
</feature>
<reference evidence="2" key="1">
    <citation type="submission" date="2021-03" db="EMBL/GenBank/DDBJ databases">
        <authorList>
            <person name="Jaffe A."/>
        </authorList>
    </citation>
    <scope>NUCLEOTIDE SEQUENCE</scope>
    <source>
        <strain evidence="2">RIFCSPLOWO2_01_FULL_AR10_48_17</strain>
    </source>
</reference>
<name>A0A8T4L328_9ARCH</name>
<keyword evidence="1" id="KW-1133">Transmembrane helix</keyword>
<comment type="caution">
    <text evidence="2">The sequence shown here is derived from an EMBL/GenBank/DDBJ whole genome shotgun (WGS) entry which is preliminary data.</text>
</comment>
<feature type="transmembrane region" description="Helical" evidence="1">
    <location>
        <begin position="178"/>
        <end position="197"/>
    </location>
</feature>
<feature type="transmembrane region" description="Helical" evidence="1">
    <location>
        <begin position="133"/>
        <end position="157"/>
    </location>
</feature>
<feature type="transmembrane region" description="Helical" evidence="1">
    <location>
        <begin position="107"/>
        <end position="127"/>
    </location>
</feature>